<keyword evidence="5" id="KW-0249">Electron transport</keyword>
<dbReference type="PANTHER" id="PTHR43112:SF3">
    <property type="entry name" value="FERREDOXIN-2, CHLOROPLASTIC"/>
    <property type="match status" value="1"/>
</dbReference>
<dbReference type="InterPro" id="IPR036010">
    <property type="entry name" value="2Fe-2S_ferredoxin-like_sf"/>
</dbReference>
<evidence type="ECO:0000313" key="11">
    <source>
        <dbReference type="Proteomes" id="UP000315901"/>
    </source>
</evidence>
<keyword evidence="7" id="KW-0411">Iron-sulfur</keyword>
<dbReference type="OrthoDB" id="9806195at2"/>
<gene>
    <name evidence="10" type="ORF">FJM67_04515</name>
</gene>
<name>A0A501X226_9GAMM</name>
<dbReference type="GO" id="GO:0051537">
    <property type="term" value="F:2 iron, 2 sulfur cluster binding"/>
    <property type="evidence" value="ECO:0007669"/>
    <property type="project" value="UniProtKB-KW"/>
</dbReference>
<keyword evidence="3" id="KW-0001">2Fe-2S</keyword>
<dbReference type="RefSeq" id="WP_140587480.1">
    <property type="nucleotide sequence ID" value="NZ_VFRR01000005.1"/>
</dbReference>
<evidence type="ECO:0000259" key="9">
    <source>
        <dbReference type="PROSITE" id="PS51085"/>
    </source>
</evidence>
<keyword evidence="2" id="KW-0813">Transport</keyword>
<dbReference type="PROSITE" id="PS51085">
    <property type="entry name" value="2FE2S_FER_2"/>
    <property type="match status" value="1"/>
</dbReference>
<feature type="domain" description="2Fe-2S ferredoxin-type" evidence="9">
    <location>
        <begin position="11"/>
        <end position="91"/>
    </location>
</feature>
<keyword evidence="4" id="KW-0479">Metal-binding</keyword>
<evidence type="ECO:0000256" key="5">
    <source>
        <dbReference type="ARBA" id="ARBA00022982"/>
    </source>
</evidence>
<dbReference type="EMBL" id="VFRR01000005">
    <property type="protein sequence ID" value="TPE54528.1"/>
    <property type="molecule type" value="Genomic_DNA"/>
</dbReference>
<dbReference type="InterPro" id="IPR006058">
    <property type="entry name" value="2Fe2S_fd_BS"/>
</dbReference>
<evidence type="ECO:0000256" key="2">
    <source>
        <dbReference type="ARBA" id="ARBA00022448"/>
    </source>
</evidence>
<dbReference type="AlphaFoldDB" id="A0A501X226"/>
<dbReference type="PROSITE" id="PS00197">
    <property type="entry name" value="2FE2S_FER_1"/>
    <property type="match status" value="1"/>
</dbReference>
<evidence type="ECO:0000256" key="1">
    <source>
        <dbReference type="ARBA" id="ARBA00007874"/>
    </source>
</evidence>
<organism evidence="10 11">
    <name type="scientific">Maribrevibacterium harenarium</name>
    <dbReference type="NCBI Taxonomy" id="2589817"/>
    <lineage>
        <taxon>Bacteria</taxon>
        <taxon>Pseudomonadati</taxon>
        <taxon>Pseudomonadota</taxon>
        <taxon>Gammaproteobacteria</taxon>
        <taxon>Oceanospirillales</taxon>
        <taxon>Oceanospirillaceae</taxon>
        <taxon>Maribrevibacterium</taxon>
    </lineage>
</organism>
<comment type="caution">
    <text evidence="10">The sequence shown here is derived from an EMBL/GenBank/DDBJ whole genome shotgun (WGS) entry which is preliminary data.</text>
</comment>
<evidence type="ECO:0000313" key="10">
    <source>
        <dbReference type="EMBL" id="TPE54528.1"/>
    </source>
</evidence>
<dbReference type="SUPFAM" id="SSF54292">
    <property type="entry name" value="2Fe-2S ferredoxin-like"/>
    <property type="match status" value="1"/>
</dbReference>
<keyword evidence="6" id="KW-0408">Iron</keyword>
<proteinExistence type="inferred from homology"/>
<dbReference type="Pfam" id="PF00111">
    <property type="entry name" value="Fer2"/>
    <property type="match status" value="1"/>
</dbReference>
<evidence type="ECO:0000256" key="6">
    <source>
        <dbReference type="ARBA" id="ARBA00023004"/>
    </source>
</evidence>
<evidence type="ECO:0000256" key="3">
    <source>
        <dbReference type="ARBA" id="ARBA00022714"/>
    </source>
</evidence>
<reference evidence="10 11" key="1">
    <citation type="submission" date="2019-06" db="EMBL/GenBank/DDBJ databases">
        <title>A novel bacterium of genus Marinomonas, isolated from coastal sand.</title>
        <authorList>
            <person name="Huang H."/>
            <person name="Mo K."/>
            <person name="Hu Y."/>
        </authorList>
    </citation>
    <scope>NUCLEOTIDE SEQUENCE [LARGE SCALE GENOMIC DNA]</scope>
    <source>
        <strain evidence="10 11">HB171799</strain>
    </source>
</reference>
<dbReference type="Proteomes" id="UP000315901">
    <property type="component" value="Unassembled WGS sequence"/>
</dbReference>
<evidence type="ECO:0000256" key="8">
    <source>
        <dbReference type="ARBA" id="ARBA00034078"/>
    </source>
</evidence>
<dbReference type="Gene3D" id="3.10.20.30">
    <property type="match status" value="1"/>
</dbReference>
<accession>A0A501X226</accession>
<evidence type="ECO:0000256" key="4">
    <source>
        <dbReference type="ARBA" id="ARBA00022723"/>
    </source>
</evidence>
<dbReference type="CDD" id="cd00207">
    <property type="entry name" value="fer2"/>
    <property type="match status" value="1"/>
</dbReference>
<dbReference type="NCBIfam" id="NF007985">
    <property type="entry name" value="PRK10713.1"/>
    <property type="match status" value="1"/>
</dbReference>
<dbReference type="PANTHER" id="PTHR43112">
    <property type="entry name" value="FERREDOXIN"/>
    <property type="match status" value="1"/>
</dbReference>
<dbReference type="InterPro" id="IPR001041">
    <property type="entry name" value="2Fe-2S_ferredoxin-type"/>
</dbReference>
<comment type="similarity">
    <text evidence="1">Belongs to the 2Fe2S plant-type ferredoxin family.</text>
</comment>
<dbReference type="InterPro" id="IPR012675">
    <property type="entry name" value="Beta-grasp_dom_sf"/>
</dbReference>
<comment type="cofactor">
    <cofactor evidence="8">
        <name>[2Fe-2S] cluster</name>
        <dbReference type="ChEBI" id="CHEBI:190135"/>
    </cofactor>
</comment>
<evidence type="ECO:0000256" key="7">
    <source>
        <dbReference type="ARBA" id="ARBA00023014"/>
    </source>
</evidence>
<keyword evidence="11" id="KW-1185">Reference proteome</keyword>
<sequence length="91" mass="10213">MTSTFKEDSLHRVKIGAKEVLVTEEEPLLPQLERSGLVLEYQCREGYCSSCALKLVWGKVYYPEEPMAWVQGGHVLSCCAYAKSDIEIASL</sequence>
<protein>
    <submittedName>
        <fullName evidence="10">2Fe-2S iron-sulfur cluster binding domain-containing protein</fullName>
    </submittedName>
</protein>
<dbReference type="GO" id="GO:0046872">
    <property type="term" value="F:metal ion binding"/>
    <property type="evidence" value="ECO:0007669"/>
    <property type="project" value="UniProtKB-KW"/>
</dbReference>